<sequence length="334" mass="35727">MARFILRRLALLPPLLLGVSLFLFVLTHLVPADPAKLIAGEHAGPDQVAAVRKAFGLDRPLSEQYAVYLGRLAHGDLGTSMRTNSAVLDDLRTYFPATLELTGAAMLATVAIGVPLGMVGAIGRGGLSDLLAQFASLGGLSFPIFVFGLLMQLIFFRWLEWLPLAGRLATGDSPPAHITGLYVVDSLLAGNAATLRSALIHLTLPAFTLALASLAPTARMTRSTMLDILTQDFVRTAWAKGLAPIRVYLRHGLRNAFIPVITILGLQVSALLGGVFIVELIFAWPGLGLYSVEGILALDYSAIMGTALLLTAVYVVINLAVDVTYAVLDPRIRY</sequence>
<evidence type="ECO:0000256" key="1">
    <source>
        <dbReference type="ARBA" id="ARBA00004651"/>
    </source>
</evidence>
<keyword evidence="3" id="KW-1003">Cell membrane</keyword>
<dbReference type="CDD" id="cd06261">
    <property type="entry name" value="TM_PBP2"/>
    <property type="match status" value="1"/>
</dbReference>
<dbReference type="InterPro" id="IPR045621">
    <property type="entry name" value="BPD_transp_1_N"/>
</dbReference>
<name>A0A537JCV3_9BACT</name>
<accession>A0A537JCV3</accession>
<dbReference type="AlphaFoldDB" id="A0A537JCV3"/>
<keyword evidence="6 7" id="KW-0472">Membrane</keyword>
<dbReference type="PANTHER" id="PTHR43163">
    <property type="entry name" value="DIPEPTIDE TRANSPORT SYSTEM PERMEASE PROTEIN DPPB-RELATED"/>
    <property type="match status" value="1"/>
</dbReference>
<comment type="caution">
    <text evidence="9">The sequence shown here is derived from an EMBL/GenBank/DDBJ whole genome shotgun (WGS) entry which is preliminary data.</text>
</comment>
<keyword evidence="4 7" id="KW-0812">Transmembrane</keyword>
<evidence type="ECO:0000256" key="3">
    <source>
        <dbReference type="ARBA" id="ARBA00022475"/>
    </source>
</evidence>
<dbReference type="SUPFAM" id="SSF161098">
    <property type="entry name" value="MetI-like"/>
    <property type="match status" value="1"/>
</dbReference>
<evidence type="ECO:0000313" key="10">
    <source>
        <dbReference type="Proteomes" id="UP000320048"/>
    </source>
</evidence>
<protein>
    <submittedName>
        <fullName evidence="9">ABC transporter permease</fullName>
    </submittedName>
</protein>
<dbReference type="InterPro" id="IPR000515">
    <property type="entry name" value="MetI-like"/>
</dbReference>
<keyword evidence="2 7" id="KW-0813">Transport</keyword>
<feature type="transmembrane region" description="Helical" evidence="7">
    <location>
        <begin position="101"/>
        <end position="122"/>
    </location>
</feature>
<dbReference type="InterPro" id="IPR035906">
    <property type="entry name" value="MetI-like_sf"/>
</dbReference>
<feature type="transmembrane region" description="Helical" evidence="7">
    <location>
        <begin position="302"/>
        <end position="328"/>
    </location>
</feature>
<evidence type="ECO:0000256" key="2">
    <source>
        <dbReference type="ARBA" id="ARBA00022448"/>
    </source>
</evidence>
<dbReference type="PANTHER" id="PTHR43163:SF8">
    <property type="entry name" value="D,D-DIPEPTIDE TRANSPORT SYSTEM PERMEASE PROTEIN DDPB-RELATED"/>
    <property type="match status" value="1"/>
</dbReference>
<gene>
    <name evidence="9" type="ORF">E6H04_06920</name>
</gene>
<feature type="transmembrane region" description="Helical" evidence="7">
    <location>
        <begin position="256"/>
        <end position="282"/>
    </location>
</feature>
<comment type="subcellular location">
    <subcellularLocation>
        <location evidence="1 7">Cell membrane</location>
        <topology evidence="1 7">Multi-pass membrane protein</topology>
    </subcellularLocation>
</comment>
<feature type="transmembrane region" description="Helical" evidence="7">
    <location>
        <begin position="134"/>
        <end position="159"/>
    </location>
</feature>
<dbReference type="PROSITE" id="PS50928">
    <property type="entry name" value="ABC_TM1"/>
    <property type="match status" value="1"/>
</dbReference>
<keyword evidence="5 7" id="KW-1133">Transmembrane helix</keyword>
<dbReference type="EMBL" id="VBAO01000175">
    <property type="protein sequence ID" value="TMI81355.1"/>
    <property type="molecule type" value="Genomic_DNA"/>
</dbReference>
<dbReference type="Pfam" id="PF19300">
    <property type="entry name" value="BPD_transp_1_N"/>
    <property type="match status" value="1"/>
</dbReference>
<evidence type="ECO:0000256" key="7">
    <source>
        <dbReference type="RuleBase" id="RU363032"/>
    </source>
</evidence>
<evidence type="ECO:0000313" key="9">
    <source>
        <dbReference type="EMBL" id="TMI81355.1"/>
    </source>
</evidence>
<evidence type="ECO:0000259" key="8">
    <source>
        <dbReference type="PROSITE" id="PS50928"/>
    </source>
</evidence>
<dbReference type="Gene3D" id="1.10.3720.10">
    <property type="entry name" value="MetI-like"/>
    <property type="match status" value="1"/>
</dbReference>
<dbReference type="Proteomes" id="UP000320048">
    <property type="component" value="Unassembled WGS sequence"/>
</dbReference>
<dbReference type="GO" id="GO:0005886">
    <property type="term" value="C:plasma membrane"/>
    <property type="evidence" value="ECO:0007669"/>
    <property type="project" value="UniProtKB-SubCell"/>
</dbReference>
<evidence type="ECO:0000256" key="6">
    <source>
        <dbReference type="ARBA" id="ARBA00023136"/>
    </source>
</evidence>
<evidence type="ECO:0000256" key="5">
    <source>
        <dbReference type="ARBA" id="ARBA00022989"/>
    </source>
</evidence>
<reference evidence="9 10" key="1">
    <citation type="journal article" date="2019" name="Nat. Microbiol.">
        <title>Mediterranean grassland soil C-N compound turnover is dependent on rainfall and depth, and is mediated by genomically divergent microorganisms.</title>
        <authorList>
            <person name="Diamond S."/>
            <person name="Andeer P.F."/>
            <person name="Li Z."/>
            <person name="Crits-Christoph A."/>
            <person name="Burstein D."/>
            <person name="Anantharaman K."/>
            <person name="Lane K.R."/>
            <person name="Thomas B.C."/>
            <person name="Pan C."/>
            <person name="Northen T.R."/>
            <person name="Banfield J.F."/>
        </authorList>
    </citation>
    <scope>NUCLEOTIDE SEQUENCE [LARGE SCALE GENOMIC DNA]</scope>
    <source>
        <strain evidence="9">NP_7</strain>
    </source>
</reference>
<dbReference type="Pfam" id="PF00528">
    <property type="entry name" value="BPD_transp_1"/>
    <property type="match status" value="1"/>
</dbReference>
<proteinExistence type="inferred from homology"/>
<feature type="domain" description="ABC transmembrane type-1" evidence="8">
    <location>
        <begin position="95"/>
        <end position="321"/>
    </location>
</feature>
<comment type="similarity">
    <text evidence="7">Belongs to the binding-protein-dependent transport system permease family.</text>
</comment>
<evidence type="ECO:0000256" key="4">
    <source>
        <dbReference type="ARBA" id="ARBA00022692"/>
    </source>
</evidence>
<organism evidence="9 10">
    <name type="scientific">Candidatus Segetimicrobium genomatis</name>
    <dbReference type="NCBI Taxonomy" id="2569760"/>
    <lineage>
        <taxon>Bacteria</taxon>
        <taxon>Bacillati</taxon>
        <taxon>Candidatus Sysuimicrobiota</taxon>
        <taxon>Candidatus Sysuimicrobiia</taxon>
        <taxon>Candidatus Sysuimicrobiales</taxon>
        <taxon>Candidatus Segetimicrobiaceae</taxon>
        <taxon>Candidatus Segetimicrobium</taxon>
    </lineage>
</organism>
<feature type="transmembrane region" description="Helical" evidence="7">
    <location>
        <begin position="198"/>
        <end position="215"/>
    </location>
</feature>
<dbReference type="GO" id="GO:0071916">
    <property type="term" value="F:dipeptide transmembrane transporter activity"/>
    <property type="evidence" value="ECO:0007669"/>
    <property type="project" value="TreeGrafter"/>
</dbReference>